<dbReference type="Gene3D" id="3.90.320.10">
    <property type="match status" value="1"/>
</dbReference>
<keyword evidence="6" id="KW-1185">Reference proteome</keyword>
<dbReference type="Proteomes" id="UP000182508">
    <property type="component" value="Unassembled WGS sequence"/>
</dbReference>
<organism evidence="5 6">
    <name type="scientific">Streptococcus henryi</name>
    <dbReference type="NCBI Taxonomy" id="439219"/>
    <lineage>
        <taxon>Bacteria</taxon>
        <taxon>Bacillati</taxon>
        <taxon>Bacillota</taxon>
        <taxon>Bacilli</taxon>
        <taxon>Lactobacillales</taxon>
        <taxon>Streptococcaceae</taxon>
        <taxon>Streptococcus</taxon>
    </lineage>
</organism>
<name>A0A1G6ALA0_9STRE</name>
<dbReference type="InterPro" id="IPR024432">
    <property type="entry name" value="Put_RecE_PDDEXK-like_dom"/>
</dbReference>
<accession>A0A1G6ALA0</accession>
<dbReference type="RefSeq" id="WP_074485218.1">
    <property type="nucleotide sequence ID" value="NZ_FMXP01000005.1"/>
</dbReference>
<protein>
    <recommendedName>
        <fullName evidence="4">Putative exodeoxyribonuclease 8 PDDEXK-like domain-containing protein</fullName>
    </recommendedName>
</protein>
<keyword evidence="1" id="KW-0547">Nucleotide-binding</keyword>
<keyword evidence="3" id="KW-0067">ATP-binding</keyword>
<evidence type="ECO:0000313" key="6">
    <source>
        <dbReference type="Proteomes" id="UP000182508"/>
    </source>
</evidence>
<dbReference type="EMBL" id="FMXP01000005">
    <property type="protein sequence ID" value="SDB08893.1"/>
    <property type="molecule type" value="Genomic_DNA"/>
</dbReference>
<dbReference type="AlphaFoldDB" id="A0A1G6ALA0"/>
<keyword evidence="2" id="KW-0378">Hydrolase</keyword>
<dbReference type="InterPro" id="IPR016974">
    <property type="entry name" value="Uncharacterised_phage-assoc"/>
</dbReference>
<dbReference type="InterPro" id="IPR011604">
    <property type="entry name" value="PDDEXK-like_dom_sf"/>
</dbReference>
<evidence type="ECO:0000256" key="3">
    <source>
        <dbReference type="ARBA" id="ARBA00022840"/>
    </source>
</evidence>
<dbReference type="GO" id="GO:0005524">
    <property type="term" value="F:ATP binding"/>
    <property type="evidence" value="ECO:0007669"/>
    <property type="project" value="UniProtKB-KW"/>
</dbReference>
<evidence type="ECO:0000256" key="1">
    <source>
        <dbReference type="ARBA" id="ARBA00022741"/>
    </source>
</evidence>
<sequence>MIKLTEDNYYQDKSYLSNSRMKAYLACEAKAKAIDDGIWVDERDQKPLIFGNYVHSYFESEQAHADFKEQNKKVLYSSRKPYGLLKDFELAEKVIETLDTDQGFNQLYHGYPSDNVQKEMIITGQINGVPIKGKVDTINLSRGYFVDLKTMKSIYAMEWNAELKQKVPTAVNNILGFGYHGQLGLYRELLRQMTGREFRPIIVAVSKEAQPDKEIITIDEDWLDEGLQNIADKIKRVWAVVQGLENPEKCGRCDYCRSQKKLTRAVTLNELIESER</sequence>
<dbReference type="PIRSF" id="PIRSF031475">
    <property type="entry name" value="UCP031475"/>
    <property type="match status" value="1"/>
</dbReference>
<proteinExistence type="predicted"/>
<gene>
    <name evidence="5" type="ORF">SAMN02910293_00441</name>
</gene>
<dbReference type="STRING" id="439219.SAMN02910293_00441"/>
<feature type="domain" description="Putative exodeoxyribonuclease 8 PDDEXK-like" evidence="4">
    <location>
        <begin position="17"/>
        <end position="258"/>
    </location>
</feature>
<keyword evidence="2" id="KW-0347">Helicase</keyword>
<evidence type="ECO:0000259" key="4">
    <source>
        <dbReference type="Pfam" id="PF12684"/>
    </source>
</evidence>
<evidence type="ECO:0000256" key="2">
    <source>
        <dbReference type="ARBA" id="ARBA00022806"/>
    </source>
</evidence>
<reference evidence="5 6" key="1">
    <citation type="submission" date="2016-10" db="EMBL/GenBank/DDBJ databases">
        <authorList>
            <person name="de Groot N.N."/>
        </authorList>
    </citation>
    <scope>NUCLEOTIDE SEQUENCE [LARGE SCALE GENOMIC DNA]</scope>
    <source>
        <strain evidence="5 6">A-4</strain>
    </source>
</reference>
<evidence type="ECO:0000313" key="5">
    <source>
        <dbReference type="EMBL" id="SDB08893.1"/>
    </source>
</evidence>
<dbReference type="GO" id="GO:0004386">
    <property type="term" value="F:helicase activity"/>
    <property type="evidence" value="ECO:0007669"/>
    <property type="project" value="UniProtKB-KW"/>
</dbReference>
<dbReference type="Pfam" id="PF12684">
    <property type="entry name" value="DUF3799"/>
    <property type="match status" value="1"/>
</dbReference>